<protein>
    <submittedName>
        <fullName evidence="2">Uncharacterized protein</fullName>
    </submittedName>
</protein>
<feature type="transmembrane region" description="Helical" evidence="1">
    <location>
        <begin position="31"/>
        <end position="51"/>
    </location>
</feature>
<feature type="transmembrane region" description="Helical" evidence="1">
    <location>
        <begin position="57"/>
        <end position="73"/>
    </location>
</feature>
<dbReference type="EMBL" id="QYSE01000001">
    <property type="protein sequence ID" value="RJF36562.1"/>
    <property type="molecule type" value="Genomic_DNA"/>
</dbReference>
<keyword evidence="1" id="KW-1133">Transmembrane helix</keyword>
<evidence type="ECO:0000313" key="3">
    <source>
        <dbReference type="Proteomes" id="UP000265938"/>
    </source>
</evidence>
<dbReference type="Proteomes" id="UP000265938">
    <property type="component" value="Unassembled WGS sequence"/>
</dbReference>
<accession>A0A3A3F553</accession>
<organism evidence="2 3">
    <name type="scientific">Pseudoalteromonas gelatinilytica</name>
    <dbReference type="NCBI Taxonomy" id="1703256"/>
    <lineage>
        <taxon>Bacteria</taxon>
        <taxon>Pseudomonadati</taxon>
        <taxon>Pseudomonadota</taxon>
        <taxon>Gammaproteobacteria</taxon>
        <taxon>Alteromonadales</taxon>
        <taxon>Pseudoalteromonadaceae</taxon>
        <taxon>Pseudoalteromonas</taxon>
    </lineage>
</organism>
<dbReference type="AlphaFoldDB" id="A0A3A3F553"/>
<sequence length="108" mass="12442">MDYVILSVITLPACVAAILIAKHYAKKHDLWHGFLVFIGSLLLTSWSVVGLVANETFFFPLPSLLTIVFYFYCFGETDIVFMPNLLINPGIAFFCYFSSYFFYRKKPF</sequence>
<gene>
    <name evidence="2" type="ORF">D4741_00340</name>
</gene>
<feature type="transmembrane region" description="Helical" evidence="1">
    <location>
        <begin position="6"/>
        <end position="24"/>
    </location>
</feature>
<dbReference type="RefSeq" id="WP_063704615.1">
    <property type="nucleotide sequence ID" value="NZ_LRRU01000020.1"/>
</dbReference>
<feature type="transmembrane region" description="Helical" evidence="1">
    <location>
        <begin position="85"/>
        <end position="103"/>
    </location>
</feature>
<keyword evidence="1" id="KW-0472">Membrane</keyword>
<reference evidence="2 3" key="1">
    <citation type="submission" date="2018-09" db="EMBL/GenBank/DDBJ databases">
        <title>Identification of marine bacteria producing industrial enzymes.</title>
        <authorList>
            <person name="Cheng T.H."/>
            <person name="Saidin J."/>
            <person name="Muhd D.D."/>
            <person name="Isa M.N.M."/>
            <person name="Bakar M.F.A."/>
            <person name="Ismail N."/>
        </authorList>
    </citation>
    <scope>NUCLEOTIDE SEQUENCE [LARGE SCALE GENOMIC DNA]</scope>
    <source>
        <strain evidence="2 3">MNAD 1.6</strain>
    </source>
</reference>
<keyword evidence="1" id="KW-0812">Transmembrane</keyword>
<proteinExistence type="predicted"/>
<evidence type="ECO:0000256" key="1">
    <source>
        <dbReference type="SAM" id="Phobius"/>
    </source>
</evidence>
<comment type="caution">
    <text evidence="2">The sequence shown here is derived from an EMBL/GenBank/DDBJ whole genome shotgun (WGS) entry which is preliminary data.</text>
</comment>
<name>A0A3A3F553_9GAMM</name>
<evidence type="ECO:0000313" key="2">
    <source>
        <dbReference type="EMBL" id="RJF36562.1"/>
    </source>
</evidence>